<dbReference type="Proteomes" id="UP001283361">
    <property type="component" value="Unassembled WGS sequence"/>
</dbReference>
<name>A0AAE0XZT5_9GAST</name>
<evidence type="ECO:0000313" key="1">
    <source>
        <dbReference type="EMBL" id="KAK3726674.1"/>
    </source>
</evidence>
<dbReference type="EMBL" id="JAWDGP010007289">
    <property type="protein sequence ID" value="KAK3726674.1"/>
    <property type="molecule type" value="Genomic_DNA"/>
</dbReference>
<gene>
    <name evidence="1" type="ORF">RRG08_016983</name>
</gene>
<protein>
    <submittedName>
        <fullName evidence="1">Uncharacterized protein</fullName>
    </submittedName>
</protein>
<reference evidence="1" key="1">
    <citation type="journal article" date="2023" name="G3 (Bethesda)">
        <title>A reference genome for the long-term kleptoplast-retaining sea slug Elysia crispata morphotype clarki.</title>
        <authorList>
            <person name="Eastman K.E."/>
            <person name="Pendleton A.L."/>
            <person name="Shaikh M.A."/>
            <person name="Suttiyut T."/>
            <person name="Ogas R."/>
            <person name="Tomko P."/>
            <person name="Gavelis G."/>
            <person name="Widhalm J.R."/>
            <person name="Wisecaver J.H."/>
        </authorList>
    </citation>
    <scope>NUCLEOTIDE SEQUENCE</scope>
    <source>
        <strain evidence="1">ECLA1</strain>
    </source>
</reference>
<proteinExistence type="predicted"/>
<accession>A0AAE0XZT5</accession>
<comment type="caution">
    <text evidence="1">The sequence shown here is derived from an EMBL/GenBank/DDBJ whole genome shotgun (WGS) entry which is preliminary data.</text>
</comment>
<sequence length="93" mass="10271">MVLPKNATQGKKTILPENITSGRLLMFPLCCIIERLDKNFSVNSSEPQVSTDALHLPGVERCNSPRSGPLRWLDVTARGRQTLDVDKAVALIQ</sequence>
<organism evidence="1 2">
    <name type="scientific">Elysia crispata</name>
    <name type="common">lettuce slug</name>
    <dbReference type="NCBI Taxonomy" id="231223"/>
    <lineage>
        <taxon>Eukaryota</taxon>
        <taxon>Metazoa</taxon>
        <taxon>Spiralia</taxon>
        <taxon>Lophotrochozoa</taxon>
        <taxon>Mollusca</taxon>
        <taxon>Gastropoda</taxon>
        <taxon>Heterobranchia</taxon>
        <taxon>Euthyneura</taxon>
        <taxon>Panpulmonata</taxon>
        <taxon>Sacoglossa</taxon>
        <taxon>Placobranchoidea</taxon>
        <taxon>Plakobranchidae</taxon>
        <taxon>Elysia</taxon>
    </lineage>
</organism>
<keyword evidence="2" id="KW-1185">Reference proteome</keyword>
<dbReference type="AlphaFoldDB" id="A0AAE0XZT5"/>
<evidence type="ECO:0000313" key="2">
    <source>
        <dbReference type="Proteomes" id="UP001283361"/>
    </source>
</evidence>